<sequence length="112" mass="12874">MIIDAGHCYWKLPKDTEPPLVTANRPTPNYWIIGILAAMPFYFQLFDNANVITNTENYTLKMALLRNHLGLSSSRFDEAIKSGTRSIMVVRPMKFFSGTRSEVMSLRRFFHG</sequence>
<name>A0A9N9FLL6_9GLOM</name>
<dbReference type="EMBL" id="CAJVPS010001530">
    <property type="protein sequence ID" value="CAG8541562.1"/>
    <property type="molecule type" value="Genomic_DNA"/>
</dbReference>
<comment type="caution">
    <text evidence="1">The sequence shown here is derived from an EMBL/GenBank/DDBJ whole genome shotgun (WGS) entry which is preliminary data.</text>
</comment>
<protein>
    <submittedName>
        <fullName evidence="1">12012_t:CDS:1</fullName>
    </submittedName>
</protein>
<evidence type="ECO:0000313" key="1">
    <source>
        <dbReference type="EMBL" id="CAG8541562.1"/>
    </source>
</evidence>
<dbReference type="OrthoDB" id="10066388at2759"/>
<keyword evidence="2" id="KW-1185">Reference proteome</keyword>
<dbReference type="Proteomes" id="UP000789508">
    <property type="component" value="Unassembled WGS sequence"/>
</dbReference>
<reference evidence="1" key="1">
    <citation type="submission" date="2021-06" db="EMBL/GenBank/DDBJ databases">
        <authorList>
            <person name="Kallberg Y."/>
            <person name="Tangrot J."/>
            <person name="Rosling A."/>
        </authorList>
    </citation>
    <scope>NUCLEOTIDE SEQUENCE</scope>
    <source>
        <strain evidence="1">FL130A</strain>
    </source>
</reference>
<dbReference type="AlphaFoldDB" id="A0A9N9FLL6"/>
<evidence type="ECO:0000313" key="2">
    <source>
        <dbReference type="Proteomes" id="UP000789508"/>
    </source>
</evidence>
<organism evidence="1 2">
    <name type="scientific">Ambispora leptoticha</name>
    <dbReference type="NCBI Taxonomy" id="144679"/>
    <lineage>
        <taxon>Eukaryota</taxon>
        <taxon>Fungi</taxon>
        <taxon>Fungi incertae sedis</taxon>
        <taxon>Mucoromycota</taxon>
        <taxon>Glomeromycotina</taxon>
        <taxon>Glomeromycetes</taxon>
        <taxon>Archaeosporales</taxon>
        <taxon>Ambisporaceae</taxon>
        <taxon>Ambispora</taxon>
    </lineage>
</organism>
<accession>A0A9N9FLL6</accession>
<gene>
    <name evidence="1" type="ORF">ALEPTO_LOCUS5435</name>
</gene>
<proteinExistence type="predicted"/>